<keyword evidence="2" id="KW-1185">Reference proteome</keyword>
<name>A0ABR9H7K2_9BACT</name>
<dbReference type="RefSeq" id="WP_192624603.1">
    <property type="nucleotide sequence ID" value="NZ_JADBGG010000032.1"/>
</dbReference>
<gene>
    <name evidence="1" type="ORF">H4684_003359</name>
</gene>
<protein>
    <submittedName>
        <fullName evidence="1">Uncharacterized protein</fullName>
    </submittedName>
</protein>
<comment type="caution">
    <text evidence="1">The sequence shown here is derived from an EMBL/GenBank/DDBJ whole genome shotgun (WGS) entry which is preliminary data.</text>
</comment>
<reference evidence="1 2" key="1">
    <citation type="submission" date="2020-10" db="EMBL/GenBank/DDBJ databases">
        <title>Genomic Encyclopedia of Type Strains, Phase IV (KMG-IV): sequencing the most valuable type-strain genomes for metagenomic binning, comparative biology and taxonomic classification.</title>
        <authorList>
            <person name="Goeker M."/>
        </authorList>
    </citation>
    <scope>NUCLEOTIDE SEQUENCE [LARGE SCALE GENOMIC DNA]</scope>
    <source>
        <strain evidence="1 2">DSM 4194</strain>
    </source>
</reference>
<dbReference type="Proteomes" id="UP000639010">
    <property type="component" value="Unassembled WGS sequence"/>
</dbReference>
<evidence type="ECO:0000313" key="2">
    <source>
        <dbReference type="Proteomes" id="UP000639010"/>
    </source>
</evidence>
<evidence type="ECO:0000313" key="1">
    <source>
        <dbReference type="EMBL" id="MBE1426691.1"/>
    </source>
</evidence>
<sequence>MDHEFPREEFVLKFEGPGIRNHEMEISTLVNSLLAFKTAVECSNTSLNGKNSFVSVKVQGGFQAGSFLTKVIADYISPVAPLFPQAVNVLKGVIELKKFLGGESPVKTEPKGVGQVEVQNTQGNVQIFNTNIVNMNNSAPVNNALGRLFKPLEEGASAVSLMTDLEDKSPTKITSEEKHLVIPSIDEQEDISSYISDLEVLTSNVDGKASGWRFYDTENDVEFSANVSDEKFLSDVKNKKYNFQRGDQIKATVNSVKKMVSQRKRTERFITDVTTHIRP</sequence>
<accession>A0ABR9H7K2</accession>
<proteinExistence type="predicted"/>
<dbReference type="EMBL" id="JADBGG010000032">
    <property type="protein sequence ID" value="MBE1426691.1"/>
    <property type="molecule type" value="Genomic_DNA"/>
</dbReference>
<organism evidence="1 2">
    <name type="scientific">Desulfomicrobium macestii</name>
    <dbReference type="NCBI Taxonomy" id="90731"/>
    <lineage>
        <taxon>Bacteria</taxon>
        <taxon>Pseudomonadati</taxon>
        <taxon>Thermodesulfobacteriota</taxon>
        <taxon>Desulfovibrionia</taxon>
        <taxon>Desulfovibrionales</taxon>
        <taxon>Desulfomicrobiaceae</taxon>
        <taxon>Desulfomicrobium</taxon>
    </lineage>
</organism>